<feature type="domain" description="RRM" evidence="3">
    <location>
        <begin position="4"/>
        <end position="73"/>
    </location>
</feature>
<feature type="compositionally biased region" description="Polar residues" evidence="2">
    <location>
        <begin position="72"/>
        <end position="85"/>
    </location>
</feature>
<dbReference type="PANTHER" id="PTHR32343">
    <property type="entry name" value="SERINE/ARGININE-RICH SPLICING FACTOR"/>
    <property type="match status" value="1"/>
</dbReference>
<dbReference type="AlphaFoldDB" id="A0AAD3YAR8"/>
<gene>
    <name evidence="4" type="ORF">CspeluHIS016_0202030</name>
</gene>
<dbReference type="PANTHER" id="PTHR32343:SF10">
    <property type="entry name" value="RNA-BINDING REGION RNP-1 DOMAIN-CONTAINING PROTEIN"/>
    <property type="match status" value="1"/>
</dbReference>
<keyword evidence="1" id="KW-0694">RNA-binding</keyword>
<evidence type="ECO:0000313" key="5">
    <source>
        <dbReference type="Proteomes" id="UP001222932"/>
    </source>
</evidence>
<dbReference type="SMART" id="SM00360">
    <property type="entry name" value="RRM"/>
    <property type="match status" value="1"/>
</dbReference>
<evidence type="ECO:0000256" key="1">
    <source>
        <dbReference type="PROSITE-ProRule" id="PRU00176"/>
    </source>
</evidence>
<evidence type="ECO:0000259" key="3">
    <source>
        <dbReference type="PROSITE" id="PS50102"/>
    </source>
</evidence>
<evidence type="ECO:0000313" key="4">
    <source>
        <dbReference type="EMBL" id="GMK55147.1"/>
    </source>
</evidence>
<dbReference type="Pfam" id="PF00076">
    <property type="entry name" value="RRM_1"/>
    <property type="match status" value="1"/>
</dbReference>
<reference evidence="4" key="2">
    <citation type="submission" date="2023-06" db="EMBL/GenBank/DDBJ databases">
        <authorList>
            <person name="Kobayashi Y."/>
            <person name="Kayamori A."/>
            <person name="Aoki K."/>
            <person name="Shiwa Y."/>
            <person name="Fujita N."/>
            <person name="Sugita T."/>
            <person name="Iwasaki W."/>
            <person name="Tanaka N."/>
            <person name="Takashima M."/>
        </authorList>
    </citation>
    <scope>NUCLEOTIDE SEQUENCE</scope>
    <source>
        <strain evidence="4">HIS016</strain>
    </source>
</reference>
<keyword evidence="5" id="KW-1185">Reference proteome</keyword>
<dbReference type="Gene3D" id="3.30.70.330">
    <property type="match status" value="1"/>
</dbReference>
<feature type="region of interest" description="Disordered" evidence="2">
    <location>
        <begin position="72"/>
        <end position="96"/>
    </location>
</feature>
<evidence type="ECO:0000256" key="2">
    <source>
        <dbReference type="SAM" id="MobiDB-lite"/>
    </source>
</evidence>
<dbReference type="EMBL" id="BTCM01000002">
    <property type="protein sequence ID" value="GMK55147.1"/>
    <property type="molecule type" value="Genomic_DNA"/>
</dbReference>
<dbReference type="GO" id="GO:0003723">
    <property type="term" value="F:RNA binding"/>
    <property type="evidence" value="ECO:0007669"/>
    <property type="project" value="UniProtKB-UniRule"/>
</dbReference>
<proteinExistence type="predicted"/>
<dbReference type="PROSITE" id="PS50102">
    <property type="entry name" value="RRM"/>
    <property type="match status" value="1"/>
</dbReference>
<dbReference type="SUPFAM" id="SSF54928">
    <property type="entry name" value="RNA-binding domain, RBD"/>
    <property type="match status" value="1"/>
</dbReference>
<accession>A0AAD3YAR8</accession>
<feature type="compositionally biased region" description="Low complexity" evidence="2">
    <location>
        <begin position="258"/>
        <end position="286"/>
    </location>
</feature>
<protein>
    <recommendedName>
        <fullName evidence="3">RRM domain-containing protein</fullName>
    </recommendedName>
</protein>
<sequence>MPGYTIHVAGLAPETTETKLHDFFSFCGKLKSVKKSGTEADITFEKQSAMRTALMLNGGTLDGAHLEVTSSAADAGADQSTSASGAKSDGSEFEQEDKPKAAIAAEYLAHGYTIGDHIIQKAIDVDKSQGISARFLNFLSEVDKKAGERFIGEGQTLSSHLQDQAHSTYVKAKEADEQHGVSSKFRSYYTKALATPVGQRVSQFYNEASKTVHDVHEEAKRLALQKKAASGAATPVERTEPVSAAADAKQAEADETETPAAVPTSAPAAESAAAGAEKAAVSEKTA</sequence>
<comment type="caution">
    <text evidence="4">The sequence shown here is derived from an EMBL/GenBank/DDBJ whole genome shotgun (WGS) entry which is preliminary data.</text>
</comment>
<name>A0AAD3YAR8_9TREE</name>
<dbReference type="Proteomes" id="UP001222932">
    <property type="component" value="Unassembled WGS sequence"/>
</dbReference>
<dbReference type="InterPro" id="IPR000504">
    <property type="entry name" value="RRM_dom"/>
</dbReference>
<dbReference type="InterPro" id="IPR035979">
    <property type="entry name" value="RBD_domain_sf"/>
</dbReference>
<reference evidence="4" key="1">
    <citation type="journal article" date="2023" name="BMC Genomics">
        <title>Chromosome-level genome assemblies of Cutaneotrichosporon spp. (Trichosporonales, Basidiomycota) reveal imbalanced evolution between nucleotide sequences and chromosome synteny.</title>
        <authorList>
            <person name="Kobayashi Y."/>
            <person name="Kayamori A."/>
            <person name="Aoki K."/>
            <person name="Shiwa Y."/>
            <person name="Matsutani M."/>
            <person name="Fujita N."/>
            <person name="Sugita T."/>
            <person name="Iwasaki W."/>
            <person name="Tanaka N."/>
            <person name="Takashima M."/>
        </authorList>
    </citation>
    <scope>NUCLEOTIDE SEQUENCE</scope>
    <source>
        <strain evidence="4">HIS016</strain>
    </source>
</reference>
<feature type="region of interest" description="Disordered" evidence="2">
    <location>
        <begin position="226"/>
        <end position="286"/>
    </location>
</feature>
<organism evidence="4 5">
    <name type="scientific">Cutaneotrichosporon spelunceum</name>
    <dbReference type="NCBI Taxonomy" id="1672016"/>
    <lineage>
        <taxon>Eukaryota</taxon>
        <taxon>Fungi</taxon>
        <taxon>Dikarya</taxon>
        <taxon>Basidiomycota</taxon>
        <taxon>Agaricomycotina</taxon>
        <taxon>Tremellomycetes</taxon>
        <taxon>Trichosporonales</taxon>
        <taxon>Trichosporonaceae</taxon>
        <taxon>Cutaneotrichosporon</taxon>
    </lineage>
</organism>
<dbReference type="InterPro" id="IPR012677">
    <property type="entry name" value="Nucleotide-bd_a/b_plait_sf"/>
</dbReference>